<protein>
    <submittedName>
        <fullName evidence="1">Uncharacterized protein</fullName>
    </submittedName>
</protein>
<reference evidence="1 2" key="1">
    <citation type="submission" date="2021-02" db="EMBL/GenBank/DDBJ databases">
        <authorList>
            <person name="Han P."/>
        </authorList>
    </citation>
    <scope>NUCLEOTIDE SEQUENCE [LARGE SCALE GENOMIC DNA]</scope>
    <source>
        <strain evidence="1">Candidatus Nitrospira sp. ZN2</strain>
    </source>
</reference>
<dbReference type="EMBL" id="CAJNBJ010000001">
    <property type="protein sequence ID" value="CAE6693547.1"/>
    <property type="molecule type" value="Genomic_DNA"/>
</dbReference>
<name>A0ABM8QFE2_9BACT</name>
<evidence type="ECO:0000313" key="2">
    <source>
        <dbReference type="Proteomes" id="UP000675880"/>
    </source>
</evidence>
<keyword evidence="2" id="KW-1185">Reference proteome</keyword>
<sequence length="89" mass="10035">MEQEDNLLDELLRNISGLLHEYPKVIERRAAVIHAEGKDPELADKLFKAADTMRDSGNLYLTWAKHFAALAEGNTDASSDEDETEDFDI</sequence>
<accession>A0ABM8QFE2</accession>
<evidence type="ECO:0000313" key="1">
    <source>
        <dbReference type="EMBL" id="CAE6693547.1"/>
    </source>
</evidence>
<dbReference type="Proteomes" id="UP000675880">
    <property type="component" value="Unassembled WGS sequence"/>
</dbReference>
<organism evidence="1 2">
    <name type="scientific">Nitrospira defluvii</name>
    <dbReference type="NCBI Taxonomy" id="330214"/>
    <lineage>
        <taxon>Bacteria</taxon>
        <taxon>Pseudomonadati</taxon>
        <taxon>Nitrospirota</taxon>
        <taxon>Nitrospiria</taxon>
        <taxon>Nitrospirales</taxon>
        <taxon>Nitrospiraceae</taxon>
        <taxon>Nitrospira</taxon>
    </lineage>
</organism>
<dbReference type="RefSeq" id="WP_213040240.1">
    <property type="nucleotide sequence ID" value="NZ_CAJNBJ010000001.1"/>
</dbReference>
<comment type="caution">
    <text evidence="1">The sequence shown here is derived from an EMBL/GenBank/DDBJ whole genome shotgun (WGS) entry which is preliminary data.</text>
</comment>
<proteinExistence type="predicted"/>
<gene>
    <name evidence="1" type="ORF">NSPZN2_10342</name>
</gene>